<comment type="similarity">
    <text evidence="1">Belongs to the 'phage' integrase family.</text>
</comment>
<dbReference type="RefSeq" id="WP_044300976.1">
    <property type="nucleotide sequence ID" value="NZ_CAEUHN010000001.1"/>
</dbReference>
<evidence type="ECO:0000313" key="11">
    <source>
        <dbReference type="Proteomes" id="UP000266644"/>
    </source>
</evidence>
<sequence length="313" mass="36717">MKEKNFTRFMDTMIENLKTGNALGTAHIYQASKNAFITFLGKEEIHFRQIKPELLKRFEYFLRSRGNSWNTVSTYMRVLRAVYNRAVDRKLAPYMPRLFKKVYTGTRTDIKRALRPEDMGRLLNTQSTRKQTETLRRTHQLFVLMFLLRGLPFVDLAYLQKTDLDGNTLTYHRHKTGSPLTVTVPKEAMDIIDEWKNTDPDATYLFPILEENEKSQDNYRVYQQALRTFNYQLAKLANLLGFNSNISSYTARHTWATLAYYLEVHPGIISEAMGHSSIKVTETYLKPFNIKKLDETNKSIIKYAREAYTKLNY</sequence>
<evidence type="ECO:0000313" key="10">
    <source>
        <dbReference type="EMBL" id="RHH10289.1"/>
    </source>
</evidence>
<dbReference type="GO" id="GO:0003677">
    <property type="term" value="F:DNA binding"/>
    <property type="evidence" value="ECO:0007669"/>
    <property type="project" value="UniProtKB-UniRule"/>
</dbReference>
<evidence type="ECO:0000256" key="1">
    <source>
        <dbReference type="ARBA" id="ARBA00008857"/>
    </source>
</evidence>
<dbReference type="Pfam" id="PF13102">
    <property type="entry name" value="Phage_int_SAM_5"/>
    <property type="match status" value="1"/>
</dbReference>
<dbReference type="InterPro" id="IPR010998">
    <property type="entry name" value="Integrase_recombinase_N"/>
</dbReference>
<protein>
    <submittedName>
        <fullName evidence="8 9">Integrase</fullName>
    </submittedName>
</protein>
<evidence type="ECO:0000256" key="2">
    <source>
        <dbReference type="ARBA" id="ARBA00022908"/>
    </source>
</evidence>
<feature type="domain" description="Tyr recombinase" evidence="6">
    <location>
        <begin position="109"/>
        <end position="298"/>
    </location>
</feature>
<reference evidence="8" key="2">
    <citation type="submission" date="2014-07" db="EMBL/GenBank/DDBJ databases">
        <title>Genetics and epidemiology of antimicrobial resistance in B. fragilis group.</title>
        <authorList>
            <person name="Sydenham T.V."/>
            <person name="Hasman H."/>
            <person name="Kemp M."/>
            <person name="Justesen U.S."/>
        </authorList>
    </citation>
    <scope>NUCLEOTIDE SEQUENCE [LARGE SCALE GENOMIC DNA]</scope>
    <source>
        <strain evidence="8">DCMOUH0018B</strain>
    </source>
</reference>
<dbReference type="PANTHER" id="PTHR30349:SF64">
    <property type="entry name" value="PROPHAGE INTEGRASE INTD-RELATED"/>
    <property type="match status" value="1"/>
</dbReference>
<name>A0A0I9S886_BACFG</name>
<evidence type="ECO:0000259" key="6">
    <source>
        <dbReference type="PROSITE" id="PS51898"/>
    </source>
</evidence>
<dbReference type="EMBL" id="QRJE01000019">
    <property type="protein sequence ID" value="RHH10289.1"/>
    <property type="molecule type" value="Genomic_DNA"/>
</dbReference>
<reference evidence="9" key="4">
    <citation type="submission" date="2022-12" db="EMBL/GenBank/DDBJ databases">
        <title>Development of a Multilocus Sequence Typing Scheme for Bacteroides fragilis Based on Whole Genome Sequencing Data and Clinical Application.</title>
        <authorList>
            <person name="Nielsen F.D."/>
            <person name="Justesen U.S."/>
        </authorList>
    </citation>
    <scope>NUCLEOTIDE SEQUENCE</scope>
    <source>
        <strain evidence="9">BF_BC_ODE_DK_2015_2</strain>
    </source>
</reference>
<reference evidence="8" key="1">
    <citation type="book" date="2014" name="THE 24TH EUROPEAN CONGRESS OF CLINICAL MICROBIOLOGY AND INFECTIOUS DISEASES" publisher="ECCMID 2014" city="Barcelona, Spain">
        <title>Identification of resistance genes in three multidrug-resistant Bacteroides fragilis isolates by whole genome sequencing.</title>
        <editorList>
            <person name="Unknown"/>
            <person name="A."/>
        </editorList>
        <authorList>
            <person name="Sydenham T.V."/>
            <person name="Hasman H."/>
            <person name="Wang M."/>
            <person name="Soki J."/>
            <person name="Nagy E."/>
            <person name="Justesen U.S."/>
        </authorList>
    </citation>
    <scope>NUCLEOTIDE SEQUENCE</scope>
    <source>
        <strain evidence="8">DCMOUH0018B</strain>
    </source>
</reference>
<dbReference type="Gene3D" id="1.10.150.130">
    <property type="match status" value="1"/>
</dbReference>
<dbReference type="PANTHER" id="PTHR30349">
    <property type="entry name" value="PHAGE INTEGRASE-RELATED"/>
    <property type="match status" value="1"/>
</dbReference>
<gene>
    <name evidence="10" type="ORF">DW228_12985</name>
    <name evidence="8" type="ORF">EE52_0215205</name>
    <name evidence="9" type="ORF">O1422_18545</name>
</gene>
<evidence type="ECO:0000256" key="5">
    <source>
        <dbReference type="PROSITE-ProRule" id="PRU01248"/>
    </source>
</evidence>
<dbReference type="Proteomes" id="UP000266644">
    <property type="component" value="Unassembled WGS sequence"/>
</dbReference>
<dbReference type="PROSITE" id="PS51900">
    <property type="entry name" value="CB"/>
    <property type="match status" value="1"/>
</dbReference>
<dbReference type="InterPro" id="IPR044068">
    <property type="entry name" value="CB"/>
</dbReference>
<dbReference type="EMBL" id="JMZZ02000155">
    <property type="protein sequence ID" value="KFX74052.1"/>
    <property type="molecule type" value="Genomic_DNA"/>
</dbReference>
<organism evidence="8">
    <name type="scientific">Bacteroides fragilis</name>
    <dbReference type="NCBI Taxonomy" id="817"/>
    <lineage>
        <taxon>Bacteria</taxon>
        <taxon>Pseudomonadati</taxon>
        <taxon>Bacteroidota</taxon>
        <taxon>Bacteroidia</taxon>
        <taxon>Bacteroidales</taxon>
        <taxon>Bacteroidaceae</taxon>
        <taxon>Bacteroides</taxon>
    </lineage>
</organism>
<reference evidence="10 11" key="3">
    <citation type="submission" date="2018-08" db="EMBL/GenBank/DDBJ databases">
        <title>A genome reference for cultivated species of the human gut microbiota.</title>
        <authorList>
            <person name="Zou Y."/>
            <person name="Xue W."/>
            <person name="Luo G."/>
        </authorList>
    </citation>
    <scope>NUCLEOTIDE SEQUENCE [LARGE SCALE GENOMIC DNA]</scope>
    <source>
        <strain evidence="10 11">AM18-6</strain>
    </source>
</reference>
<accession>A0A0I9S886</accession>
<dbReference type="Proteomes" id="UP001075704">
    <property type="component" value="Unassembled WGS sequence"/>
</dbReference>
<keyword evidence="2" id="KW-0229">DNA integration</keyword>
<dbReference type="EMBL" id="JAPUAC010000017">
    <property type="protein sequence ID" value="MCZ2656153.1"/>
    <property type="molecule type" value="Genomic_DNA"/>
</dbReference>
<dbReference type="GO" id="GO:0006310">
    <property type="term" value="P:DNA recombination"/>
    <property type="evidence" value="ECO:0007669"/>
    <property type="project" value="UniProtKB-KW"/>
</dbReference>
<dbReference type="Gene3D" id="1.10.443.10">
    <property type="entry name" value="Intergrase catalytic core"/>
    <property type="match status" value="1"/>
</dbReference>
<evidence type="ECO:0000256" key="4">
    <source>
        <dbReference type="ARBA" id="ARBA00023172"/>
    </source>
</evidence>
<keyword evidence="4" id="KW-0233">DNA recombination</keyword>
<dbReference type="InterPro" id="IPR025269">
    <property type="entry name" value="SAM-like_dom"/>
</dbReference>
<dbReference type="InterPro" id="IPR013762">
    <property type="entry name" value="Integrase-like_cat_sf"/>
</dbReference>
<dbReference type="InterPro" id="IPR050090">
    <property type="entry name" value="Tyrosine_recombinase_XerCD"/>
</dbReference>
<dbReference type="SUPFAM" id="SSF56349">
    <property type="entry name" value="DNA breaking-rejoining enzymes"/>
    <property type="match status" value="1"/>
</dbReference>
<dbReference type="GO" id="GO:0015074">
    <property type="term" value="P:DNA integration"/>
    <property type="evidence" value="ECO:0007669"/>
    <property type="project" value="UniProtKB-KW"/>
</dbReference>
<dbReference type="PROSITE" id="PS51898">
    <property type="entry name" value="TYR_RECOMBINASE"/>
    <property type="match status" value="1"/>
</dbReference>
<dbReference type="InterPro" id="IPR011010">
    <property type="entry name" value="DNA_brk_join_enz"/>
</dbReference>
<dbReference type="GeneID" id="99669251"/>
<evidence type="ECO:0000259" key="7">
    <source>
        <dbReference type="PROSITE" id="PS51900"/>
    </source>
</evidence>
<evidence type="ECO:0000313" key="8">
    <source>
        <dbReference type="EMBL" id="KFX74052.1"/>
    </source>
</evidence>
<dbReference type="PATRIC" id="fig|817.53.peg.3133"/>
<dbReference type="AlphaFoldDB" id="A0A0I9S886"/>
<dbReference type="Pfam" id="PF00589">
    <property type="entry name" value="Phage_integrase"/>
    <property type="match status" value="1"/>
</dbReference>
<evidence type="ECO:0000313" key="9">
    <source>
        <dbReference type="EMBL" id="MCZ2656153.1"/>
    </source>
</evidence>
<dbReference type="InterPro" id="IPR002104">
    <property type="entry name" value="Integrase_catalytic"/>
</dbReference>
<evidence type="ECO:0000256" key="3">
    <source>
        <dbReference type="ARBA" id="ARBA00023125"/>
    </source>
</evidence>
<comment type="caution">
    <text evidence="8">The sequence shown here is derived from an EMBL/GenBank/DDBJ whole genome shotgun (WGS) entry which is preliminary data.</text>
</comment>
<feature type="domain" description="Core-binding (CB)" evidence="7">
    <location>
        <begin position="4"/>
        <end position="87"/>
    </location>
</feature>
<keyword evidence="3 5" id="KW-0238">DNA-binding</keyword>
<proteinExistence type="inferred from homology"/>